<name>A0A0A9CRX3_ARUDO</name>
<accession>A0A0A9CRX3</accession>
<reference evidence="1" key="2">
    <citation type="journal article" date="2015" name="Data Brief">
        <title>Shoot transcriptome of the giant reed, Arundo donax.</title>
        <authorList>
            <person name="Barrero R.A."/>
            <person name="Guerrero F.D."/>
            <person name="Moolhuijzen P."/>
            <person name="Goolsby J.A."/>
            <person name="Tidwell J."/>
            <person name="Bellgard S.E."/>
            <person name="Bellgard M.I."/>
        </authorList>
    </citation>
    <scope>NUCLEOTIDE SEQUENCE</scope>
    <source>
        <tissue evidence="1">Shoot tissue taken approximately 20 cm above the soil surface</tissue>
    </source>
</reference>
<sequence length="96" mass="11014">MSLTSSVDSCFSVVFSFVQSWLISSWRCSFFVQSWLISLWICSLVSSRPGSGPWGTAVLFLCRHLHRVSPSRRALGPLLWPPSPVYRSRPRRNGWR</sequence>
<reference evidence="1" key="1">
    <citation type="submission" date="2014-09" db="EMBL/GenBank/DDBJ databases">
        <authorList>
            <person name="Magalhaes I.L.F."/>
            <person name="Oliveira U."/>
            <person name="Santos F.R."/>
            <person name="Vidigal T.H.D.A."/>
            <person name="Brescovit A.D."/>
            <person name="Santos A.J."/>
        </authorList>
    </citation>
    <scope>NUCLEOTIDE SEQUENCE</scope>
    <source>
        <tissue evidence="1">Shoot tissue taken approximately 20 cm above the soil surface</tissue>
    </source>
</reference>
<dbReference type="AlphaFoldDB" id="A0A0A9CRX3"/>
<dbReference type="EMBL" id="GBRH01221790">
    <property type="protein sequence ID" value="JAD76105.1"/>
    <property type="molecule type" value="Transcribed_RNA"/>
</dbReference>
<evidence type="ECO:0000313" key="1">
    <source>
        <dbReference type="EMBL" id="JAD76105.1"/>
    </source>
</evidence>
<organism evidence="1">
    <name type="scientific">Arundo donax</name>
    <name type="common">Giant reed</name>
    <name type="synonym">Donax arundinaceus</name>
    <dbReference type="NCBI Taxonomy" id="35708"/>
    <lineage>
        <taxon>Eukaryota</taxon>
        <taxon>Viridiplantae</taxon>
        <taxon>Streptophyta</taxon>
        <taxon>Embryophyta</taxon>
        <taxon>Tracheophyta</taxon>
        <taxon>Spermatophyta</taxon>
        <taxon>Magnoliopsida</taxon>
        <taxon>Liliopsida</taxon>
        <taxon>Poales</taxon>
        <taxon>Poaceae</taxon>
        <taxon>PACMAD clade</taxon>
        <taxon>Arundinoideae</taxon>
        <taxon>Arundineae</taxon>
        <taxon>Arundo</taxon>
    </lineage>
</organism>
<proteinExistence type="predicted"/>
<protein>
    <submittedName>
        <fullName evidence="1">Uncharacterized protein</fullName>
    </submittedName>
</protein>